<evidence type="ECO:0000313" key="7">
    <source>
        <dbReference type="EMBL" id="OXA40571.1"/>
    </source>
</evidence>
<evidence type="ECO:0000256" key="3">
    <source>
        <dbReference type="ARBA" id="ARBA00022801"/>
    </source>
</evidence>
<accession>A0A226D7G0</accession>
<dbReference type="SUPFAM" id="SSF51445">
    <property type="entry name" value="(Trans)glycosidases"/>
    <property type="match status" value="1"/>
</dbReference>
<sequence length="407" mass="46644">MVCLFHWDLPQSLQDGGGWLNQETVGLFGDYARLVYQTFGDRVRYWITMNEPFTFCYYGYDEGIFAPGDKSDPATHPYSCVHSLIMGHALAYRIYKEEFFTQQNGKVGISLDNFWQEPADPNSEQDKLAAQQSYSFRFDWIAYPLFRGEYPPIMRKIIDAKSKLEGRKESRLPEFDAEWISKVNGSLDFLGINHFTTQLVKFANNSTTQNASNWESDTGTVRSYDPNWPDTGSHWLKVVPEGIRKSLKKIKQDYQNPEVIITENGVSVASLGMIMNDLDDLQRIEYHRLYINQVLKAVKIDGCNVTGYVVWSLLDGFEWSQRYDTQFGIFHVDHQSPNRTRTPKKSVKVLQQIFRDNGFPSVSKLHKISVISVSAQENKYSGTTVLLCSAPFALMFSAYYAYGQLSA</sequence>
<dbReference type="GO" id="GO:0008422">
    <property type="term" value="F:beta-glucosidase activity"/>
    <property type="evidence" value="ECO:0007669"/>
    <property type="project" value="TreeGrafter"/>
</dbReference>
<dbReference type="Gene3D" id="3.20.20.80">
    <property type="entry name" value="Glycosidases"/>
    <property type="match status" value="1"/>
</dbReference>
<feature type="active site" description="Nucleophile" evidence="5">
    <location>
        <position position="263"/>
    </location>
</feature>
<dbReference type="PROSITE" id="PS00572">
    <property type="entry name" value="GLYCOSYL_HYDROL_F1_1"/>
    <property type="match status" value="1"/>
</dbReference>
<dbReference type="PANTHER" id="PTHR10353:SF36">
    <property type="entry name" value="LP05116P"/>
    <property type="match status" value="1"/>
</dbReference>
<dbReference type="InterPro" id="IPR018120">
    <property type="entry name" value="Glyco_hydro_1_AS"/>
</dbReference>
<comment type="similarity">
    <text evidence="1 6">Belongs to the glycosyl hydrolase 1 family.</text>
</comment>
<evidence type="ECO:0000256" key="6">
    <source>
        <dbReference type="RuleBase" id="RU003690"/>
    </source>
</evidence>
<name>A0A226D7G0_FOLCA</name>
<dbReference type="InterPro" id="IPR017853">
    <property type="entry name" value="GH"/>
</dbReference>
<evidence type="ECO:0000256" key="4">
    <source>
        <dbReference type="ARBA" id="ARBA00023295"/>
    </source>
</evidence>
<dbReference type="AlphaFoldDB" id="A0A226D7G0"/>
<organism evidence="7 8">
    <name type="scientific">Folsomia candida</name>
    <name type="common">Springtail</name>
    <dbReference type="NCBI Taxonomy" id="158441"/>
    <lineage>
        <taxon>Eukaryota</taxon>
        <taxon>Metazoa</taxon>
        <taxon>Ecdysozoa</taxon>
        <taxon>Arthropoda</taxon>
        <taxon>Hexapoda</taxon>
        <taxon>Collembola</taxon>
        <taxon>Entomobryomorpha</taxon>
        <taxon>Isotomoidea</taxon>
        <taxon>Isotomidae</taxon>
        <taxon>Proisotominae</taxon>
        <taxon>Folsomia</taxon>
    </lineage>
</organism>
<comment type="caution">
    <text evidence="7">The sequence shown here is derived from an EMBL/GenBank/DDBJ whole genome shotgun (WGS) entry which is preliminary data.</text>
</comment>
<dbReference type="EC" id="3.2.1.21" evidence="2"/>
<dbReference type="EMBL" id="LNIX01000033">
    <property type="protein sequence ID" value="OXA40571.1"/>
    <property type="molecule type" value="Genomic_DNA"/>
</dbReference>
<keyword evidence="3 7" id="KW-0378">Hydrolase</keyword>
<dbReference type="GO" id="GO:0005975">
    <property type="term" value="P:carbohydrate metabolic process"/>
    <property type="evidence" value="ECO:0007669"/>
    <property type="project" value="InterPro"/>
</dbReference>
<dbReference type="Pfam" id="PF00232">
    <property type="entry name" value="Glyco_hydro_1"/>
    <property type="match status" value="1"/>
</dbReference>
<dbReference type="PRINTS" id="PR00131">
    <property type="entry name" value="GLHYDRLASE1"/>
</dbReference>
<evidence type="ECO:0000256" key="5">
    <source>
        <dbReference type="PROSITE-ProRule" id="PRU10055"/>
    </source>
</evidence>
<proteinExistence type="inferred from homology"/>
<dbReference type="OrthoDB" id="65569at2759"/>
<dbReference type="PANTHER" id="PTHR10353">
    <property type="entry name" value="GLYCOSYL HYDROLASE"/>
    <property type="match status" value="1"/>
</dbReference>
<protein>
    <recommendedName>
        <fullName evidence="2">beta-glucosidase</fullName>
        <ecNumber evidence="2">3.2.1.21</ecNumber>
    </recommendedName>
</protein>
<dbReference type="OMA" id="ANSLWLY"/>
<keyword evidence="4" id="KW-0326">Glycosidase</keyword>
<gene>
    <name evidence="7" type="ORF">Fcan01_24696</name>
</gene>
<keyword evidence="8" id="KW-1185">Reference proteome</keyword>
<evidence type="ECO:0000313" key="8">
    <source>
        <dbReference type="Proteomes" id="UP000198287"/>
    </source>
</evidence>
<reference evidence="7 8" key="1">
    <citation type="submission" date="2015-12" db="EMBL/GenBank/DDBJ databases">
        <title>The genome of Folsomia candida.</title>
        <authorList>
            <person name="Faddeeva A."/>
            <person name="Derks M.F."/>
            <person name="Anvar Y."/>
            <person name="Smit S."/>
            <person name="Van Straalen N."/>
            <person name="Roelofs D."/>
        </authorList>
    </citation>
    <scope>NUCLEOTIDE SEQUENCE [LARGE SCALE GENOMIC DNA]</scope>
    <source>
        <strain evidence="7 8">VU population</strain>
        <tissue evidence="7">Whole body</tissue>
    </source>
</reference>
<evidence type="ECO:0000256" key="1">
    <source>
        <dbReference type="ARBA" id="ARBA00010838"/>
    </source>
</evidence>
<dbReference type="Proteomes" id="UP000198287">
    <property type="component" value="Unassembled WGS sequence"/>
</dbReference>
<evidence type="ECO:0000256" key="2">
    <source>
        <dbReference type="ARBA" id="ARBA00012744"/>
    </source>
</evidence>
<dbReference type="InterPro" id="IPR001360">
    <property type="entry name" value="Glyco_hydro_1"/>
</dbReference>